<feature type="region of interest" description="Disordered" evidence="1">
    <location>
        <begin position="527"/>
        <end position="602"/>
    </location>
</feature>
<dbReference type="InterPro" id="IPR001680">
    <property type="entry name" value="WD40_rpt"/>
</dbReference>
<evidence type="ECO:0000313" key="3">
    <source>
        <dbReference type="Proteomes" id="UP000320762"/>
    </source>
</evidence>
<comment type="caution">
    <text evidence="2">The sequence shown here is derived from an EMBL/GenBank/DDBJ whole genome shotgun (WGS) entry which is preliminary data.</text>
</comment>
<dbReference type="SMART" id="SM00320">
    <property type="entry name" value="WD40"/>
    <property type="match status" value="2"/>
</dbReference>
<dbReference type="InterPro" id="IPR015943">
    <property type="entry name" value="WD40/YVTN_repeat-like_dom_sf"/>
</dbReference>
<evidence type="ECO:0000313" key="2">
    <source>
        <dbReference type="EMBL" id="TRM66143.1"/>
    </source>
</evidence>
<dbReference type="InterPro" id="IPR036322">
    <property type="entry name" value="WD40_repeat_dom_sf"/>
</dbReference>
<keyword evidence="3" id="KW-1185">Reference proteome</keyword>
<gene>
    <name evidence="2" type="ORF">BD626DRAFT_486848</name>
</gene>
<dbReference type="Gene3D" id="2.130.10.10">
    <property type="entry name" value="YVTN repeat-like/Quinoprotein amine dehydrogenase"/>
    <property type="match status" value="1"/>
</dbReference>
<dbReference type="OrthoDB" id="548949at2759"/>
<protein>
    <submittedName>
        <fullName evidence="2">WD40-repeat-containing domain protein</fullName>
    </submittedName>
</protein>
<dbReference type="EMBL" id="VDMD01000004">
    <property type="protein sequence ID" value="TRM66143.1"/>
    <property type="molecule type" value="Genomic_DNA"/>
</dbReference>
<sequence length="645" mass="71636">MSSTYLTALQHRRIEAEALSAQLDSDDDEDLQIDKKVQKLLEESSAIIRAADADSNIAEDLQTVLSAAYETLEAILKITYDAEIESIRSYTHDAATPLVKDPAAMENLTMSLMSPEFLDLISFLGGSNFTPKKIPKPDSFHSTPKPHANTSPLARFRMGAVPVLPPSAYTAQAILYGCCSISCEEGIPVPSELVTVPECDVLLMSGASGWKQRDPYLTYYRLDTCDSWDLMPEHTNIRNGLLNHVEYLAIDSKRNLIYAADEKRVKSFAVDGRKYKATHTLKSTREGPLAIIDDGTRLFRAGKGGVDVWDVDALPTHGADGKGDDTMRDEHGVEKVERSTGTPRTSSIDFTDAQMNVRKWHLPSWWCLGGQLKALAYLEDTHSSVSALDLQDGGKVAMRYMGHTGEVECISSSAADPTTFITAGDEGIVRLFDVRHPLPQMSFNAGEMEKTYSALYVHVDGVPIVLTGGTRSQCIKVWDPRAKKLVYELATGNNSVQSLAWDVKRSTLYAATECMYMDRMGSTHEYRRAKIPAGPEVQDRRTPLGKLSKKPKPWAKAMRDEGEGDDDETVDDDEDEDEGDAEDEEEGDDEEEEFTSDPDKAWPKKAYHAENYFGYTFDCGNHRLLRYKFGLDAIPKEVPAYGYVS</sequence>
<reference evidence="2 3" key="1">
    <citation type="journal article" date="2019" name="New Phytol.">
        <title>Comparative genomics reveals unique wood-decay strategies and fruiting body development in the Schizophyllaceae.</title>
        <authorList>
            <person name="Almasi E."/>
            <person name="Sahu N."/>
            <person name="Krizsan K."/>
            <person name="Balint B."/>
            <person name="Kovacs G.M."/>
            <person name="Kiss B."/>
            <person name="Cseklye J."/>
            <person name="Drula E."/>
            <person name="Henrissat B."/>
            <person name="Nagy I."/>
            <person name="Chovatia M."/>
            <person name="Adam C."/>
            <person name="LaButti K."/>
            <person name="Lipzen A."/>
            <person name="Riley R."/>
            <person name="Grigoriev I.V."/>
            <person name="Nagy L.G."/>
        </authorList>
    </citation>
    <scope>NUCLEOTIDE SEQUENCE [LARGE SCALE GENOMIC DNA]</scope>
    <source>
        <strain evidence="2 3">NL-1724</strain>
    </source>
</reference>
<name>A0A550CMW9_9AGAR</name>
<dbReference type="AlphaFoldDB" id="A0A550CMW9"/>
<dbReference type="STRING" id="97359.A0A550CMW9"/>
<dbReference type="Proteomes" id="UP000320762">
    <property type="component" value="Unassembled WGS sequence"/>
</dbReference>
<accession>A0A550CMW9</accession>
<proteinExistence type="predicted"/>
<dbReference type="SUPFAM" id="SSF50978">
    <property type="entry name" value="WD40 repeat-like"/>
    <property type="match status" value="1"/>
</dbReference>
<organism evidence="2 3">
    <name type="scientific">Schizophyllum amplum</name>
    <dbReference type="NCBI Taxonomy" id="97359"/>
    <lineage>
        <taxon>Eukaryota</taxon>
        <taxon>Fungi</taxon>
        <taxon>Dikarya</taxon>
        <taxon>Basidiomycota</taxon>
        <taxon>Agaricomycotina</taxon>
        <taxon>Agaricomycetes</taxon>
        <taxon>Agaricomycetidae</taxon>
        <taxon>Agaricales</taxon>
        <taxon>Schizophyllaceae</taxon>
        <taxon>Schizophyllum</taxon>
    </lineage>
</organism>
<feature type="compositionally biased region" description="Acidic residues" evidence="1">
    <location>
        <begin position="562"/>
        <end position="596"/>
    </location>
</feature>
<evidence type="ECO:0000256" key="1">
    <source>
        <dbReference type="SAM" id="MobiDB-lite"/>
    </source>
</evidence>